<gene>
    <name evidence="2" type="ORF">O0955_08630</name>
</gene>
<keyword evidence="3" id="KW-1185">Reference proteome</keyword>
<dbReference type="EMBL" id="JAPWGM010000002">
    <property type="protein sequence ID" value="MCZ4244070.1"/>
    <property type="molecule type" value="Genomic_DNA"/>
</dbReference>
<dbReference type="RefSeq" id="WP_269427135.1">
    <property type="nucleotide sequence ID" value="NZ_JAPWGM010000002.1"/>
</dbReference>
<evidence type="ECO:0000313" key="3">
    <source>
        <dbReference type="Proteomes" id="UP001144347"/>
    </source>
</evidence>
<reference evidence="2" key="1">
    <citation type="submission" date="2022-12" db="EMBL/GenBank/DDBJ databases">
        <title>Genome sequence of HCMS5-2.</title>
        <authorList>
            <person name="Woo H."/>
        </authorList>
    </citation>
    <scope>NUCLEOTIDE SEQUENCE</scope>
    <source>
        <strain evidence="2">HCMS5-2</strain>
    </source>
</reference>
<organism evidence="2 3">
    <name type="scientific">Pedobacter punctiformis</name>
    <dbReference type="NCBI Taxonomy" id="3004097"/>
    <lineage>
        <taxon>Bacteria</taxon>
        <taxon>Pseudomonadati</taxon>
        <taxon>Bacteroidota</taxon>
        <taxon>Sphingobacteriia</taxon>
        <taxon>Sphingobacteriales</taxon>
        <taxon>Sphingobacteriaceae</taxon>
        <taxon>Pedobacter</taxon>
    </lineage>
</organism>
<evidence type="ECO:0000259" key="1">
    <source>
        <dbReference type="Pfam" id="PF22292"/>
    </source>
</evidence>
<name>A0ABT4L832_9SPHI</name>
<proteinExistence type="predicted"/>
<comment type="caution">
    <text evidence="2">The sequence shown here is derived from an EMBL/GenBank/DDBJ whole genome shotgun (WGS) entry which is preliminary data.</text>
</comment>
<dbReference type="InterPro" id="IPR054238">
    <property type="entry name" value="DUF6965"/>
</dbReference>
<protein>
    <recommendedName>
        <fullName evidence="1">DUF6965 domain-containing protein</fullName>
    </recommendedName>
</protein>
<evidence type="ECO:0000313" key="2">
    <source>
        <dbReference type="EMBL" id="MCZ4244070.1"/>
    </source>
</evidence>
<feature type="domain" description="DUF6965" evidence="1">
    <location>
        <begin position="1"/>
        <end position="67"/>
    </location>
</feature>
<accession>A0ABT4L832</accession>
<dbReference type="Proteomes" id="UP001144347">
    <property type="component" value="Unassembled WGS sequence"/>
</dbReference>
<sequence>MTISELEEYFKNAPKPEEPLYLNPATKINNIDHFLESHFIPLRINPDSRVNQSLLFRLKALKLLIESN</sequence>
<dbReference type="Pfam" id="PF22292">
    <property type="entry name" value="DUF6965"/>
    <property type="match status" value="1"/>
</dbReference>